<evidence type="ECO:0000256" key="1">
    <source>
        <dbReference type="ARBA" id="ARBA00022603"/>
    </source>
</evidence>
<dbReference type="PROSITE" id="PS51608">
    <property type="entry name" value="SAM_MT_UBIE"/>
    <property type="match status" value="1"/>
</dbReference>
<dbReference type="STRING" id="43767.A6I91_06625"/>
<dbReference type="SUPFAM" id="SSF53335">
    <property type="entry name" value="S-adenosyl-L-methionine-dependent methyltransferases"/>
    <property type="match status" value="1"/>
</dbReference>
<dbReference type="Proteomes" id="UP000004245">
    <property type="component" value="Unassembled WGS sequence"/>
</dbReference>
<sequence>MPRSLAQLASIGPMAAPRAEEVAATFDAAAVDFDRVAPQVWDPAGQALAFQAGLRPGDAVLDIGSGTGASALPAAAAVGPTGLVHAVDLSDEMLERGRVKASDRALLNVEFVCADATTWEPPSAVPDAGYDALLSSYAVFFLPEMDAAFARLARLVRPGGTVGVTAWRESALREFAAAFLAALGPLAPEQPPDRPHVMAPAQRLDSPAKLRGWLADAGTEHVEVRELSNLIPATEEFCWNFVVGSGLRGLLTGLGPYVVAQVRRDFLGQITERGLHTVDATTLVGTAKVVGFP</sequence>
<dbReference type="GO" id="GO:0008168">
    <property type="term" value="F:methyltransferase activity"/>
    <property type="evidence" value="ECO:0007669"/>
    <property type="project" value="UniProtKB-KW"/>
</dbReference>
<evidence type="ECO:0000313" key="5">
    <source>
        <dbReference type="Proteomes" id="UP000004245"/>
    </source>
</evidence>
<evidence type="ECO:0000259" key="3">
    <source>
        <dbReference type="Pfam" id="PF13649"/>
    </source>
</evidence>
<dbReference type="EMBL" id="ADNW02000007">
    <property type="protein sequence ID" value="EGD24973.1"/>
    <property type="molecule type" value="Genomic_DNA"/>
</dbReference>
<dbReference type="AlphaFoldDB" id="E9SZL6"/>
<keyword evidence="1 4" id="KW-0489">Methyltransferase</keyword>
<comment type="caution">
    <text evidence="4">The sequence shown here is derived from an EMBL/GenBank/DDBJ whole genome shotgun (WGS) entry which is preliminary data.</text>
</comment>
<dbReference type="PANTHER" id="PTHR43861">
    <property type="entry name" value="TRANS-ACONITATE 2-METHYLTRANSFERASE-RELATED"/>
    <property type="match status" value="1"/>
</dbReference>
<name>E9SZL6_RHOHA</name>
<dbReference type="Gene3D" id="3.40.50.150">
    <property type="entry name" value="Vaccinia Virus protein VP39"/>
    <property type="match status" value="1"/>
</dbReference>
<feature type="domain" description="Methyltransferase" evidence="3">
    <location>
        <begin position="60"/>
        <end position="160"/>
    </location>
</feature>
<evidence type="ECO:0000313" key="4">
    <source>
        <dbReference type="EMBL" id="EGD24973.1"/>
    </source>
</evidence>
<reference evidence="4" key="1">
    <citation type="submission" date="2011-01" db="EMBL/GenBank/DDBJ databases">
        <authorList>
            <person name="Muzny D."/>
            <person name="Qin X."/>
            <person name="Buhay C."/>
            <person name="Dugan-Rocha S."/>
            <person name="Ding Y."/>
            <person name="Chen G."/>
            <person name="Hawes A."/>
            <person name="Holder M."/>
            <person name="Jhangiani S."/>
            <person name="Johnson A."/>
            <person name="Khan Z."/>
            <person name="Li Z."/>
            <person name="Liu W."/>
            <person name="Liu X."/>
            <person name="Perez L."/>
            <person name="Shen H."/>
            <person name="Wang Q."/>
            <person name="Watt J."/>
            <person name="Xi L."/>
            <person name="Xin Y."/>
            <person name="Zhou J."/>
            <person name="Deng J."/>
            <person name="Jiang H."/>
            <person name="Liu Y."/>
            <person name="Qu J."/>
            <person name="Song X.-Z."/>
            <person name="Zhang L."/>
            <person name="Villasana D."/>
            <person name="Johnson A."/>
            <person name="Liu J."/>
            <person name="Liyanage D."/>
            <person name="Lorensuhewa L."/>
            <person name="Robinson T."/>
            <person name="Song A."/>
            <person name="Song B.-B."/>
            <person name="Dinh H."/>
            <person name="Thornton R."/>
            <person name="Coyle M."/>
            <person name="Francisco L."/>
            <person name="Jackson L."/>
            <person name="Javaid M."/>
            <person name="Korchina V."/>
            <person name="Kovar C."/>
            <person name="Mata R."/>
            <person name="Mathew T."/>
            <person name="Ngo R."/>
            <person name="Nguyen L."/>
            <person name="Nguyen N."/>
            <person name="Okwuonu G."/>
            <person name="Ongeri F."/>
            <person name="Pham C."/>
            <person name="Simmons D."/>
            <person name="Wilczek-Boney K."/>
            <person name="Hale W."/>
            <person name="Jakkamsetti A."/>
            <person name="Pham P."/>
            <person name="Ruth R."/>
            <person name="San Lucas F."/>
            <person name="Warren J."/>
            <person name="Zhang J."/>
            <person name="Zhao Z."/>
            <person name="Zhou C."/>
            <person name="Zhu D."/>
            <person name="Lee S."/>
            <person name="Bess C."/>
            <person name="Blankenburg K."/>
            <person name="Forbes L."/>
            <person name="Fu Q."/>
            <person name="Gubbala S."/>
            <person name="Hirani K."/>
            <person name="Jayaseelan J.C."/>
            <person name="Lara F."/>
            <person name="Munidasa M."/>
            <person name="Palculict T."/>
            <person name="Patil S."/>
            <person name="Pu L.-L."/>
            <person name="Saada N."/>
            <person name="Tang L."/>
            <person name="Weissenberger G."/>
            <person name="Zhu Y."/>
            <person name="Hemphill L."/>
            <person name="Shang Y."/>
            <person name="Youmans B."/>
            <person name="Ayvaz T."/>
            <person name="Ross M."/>
            <person name="Santibanez J."/>
            <person name="Aqrawi P."/>
            <person name="Gross S."/>
            <person name="Joshi V."/>
            <person name="Fowler G."/>
            <person name="Nazareth L."/>
            <person name="Reid J."/>
            <person name="Worley K."/>
            <person name="Petrosino J."/>
            <person name="Highlander S."/>
            <person name="Gibbs R."/>
        </authorList>
    </citation>
    <scope>NUCLEOTIDE SEQUENCE [LARGE SCALE GENOMIC DNA]</scope>
    <source>
        <strain evidence="4">ATCC 33707</strain>
    </source>
</reference>
<dbReference type="Pfam" id="PF13649">
    <property type="entry name" value="Methyltransf_25"/>
    <property type="match status" value="1"/>
</dbReference>
<gene>
    <name evidence="4" type="ORF">HMPREF0724_11508</name>
</gene>
<organism evidence="4 5">
    <name type="scientific">Prescottella equi ATCC 33707</name>
    <dbReference type="NCBI Taxonomy" id="525370"/>
    <lineage>
        <taxon>Bacteria</taxon>
        <taxon>Bacillati</taxon>
        <taxon>Actinomycetota</taxon>
        <taxon>Actinomycetes</taxon>
        <taxon>Mycobacteriales</taxon>
        <taxon>Nocardiaceae</taxon>
        <taxon>Prescottella</taxon>
    </lineage>
</organism>
<keyword evidence="5" id="KW-1185">Reference proteome</keyword>
<proteinExistence type="predicted"/>
<dbReference type="PANTHER" id="PTHR43861:SF1">
    <property type="entry name" value="TRANS-ACONITATE 2-METHYLTRANSFERASE"/>
    <property type="match status" value="1"/>
</dbReference>
<protein>
    <submittedName>
        <fullName evidence="4">Methyltransferase domain protein</fullName>
    </submittedName>
</protein>
<dbReference type="GO" id="GO:0032259">
    <property type="term" value="P:methylation"/>
    <property type="evidence" value="ECO:0007669"/>
    <property type="project" value="UniProtKB-KW"/>
</dbReference>
<keyword evidence="2" id="KW-0808">Transferase</keyword>
<dbReference type="InterPro" id="IPR041698">
    <property type="entry name" value="Methyltransf_25"/>
</dbReference>
<dbReference type="InterPro" id="IPR004033">
    <property type="entry name" value="UbiE/COQ5_MeTrFase"/>
</dbReference>
<dbReference type="CDD" id="cd02440">
    <property type="entry name" value="AdoMet_MTases"/>
    <property type="match status" value="1"/>
</dbReference>
<dbReference type="InterPro" id="IPR029063">
    <property type="entry name" value="SAM-dependent_MTases_sf"/>
</dbReference>
<accession>E9SZL6</accession>
<evidence type="ECO:0000256" key="2">
    <source>
        <dbReference type="ARBA" id="ARBA00022679"/>
    </source>
</evidence>
<dbReference type="HOGENOM" id="CLU_037990_2_3_11"/>